<evidence type="ECO:0000313" key="1">
    <source>
        <dbReference type="EMBL" id="KDP38844.1"/>
    </source>
</evidence>
<sequence>MASLTHHKKNTLIPSSHRALQSPFHGSITQKMMTWTIDESKSKAKATVAMEMLQKHQSFSYKGQRKVVAYKSEVVTKEASARKQTLRHVSEKGQFVAIRKEVVTKEVKEVKYVVNEVSYKQNKGKSTIMDKNKKQICYRN</sequence>
<reference evidence="1 2" key="1">
    <citation type="journal article" date="2014" name="PLoS ONE">
        <title>Global Analysis of Gene Expression Profiles in Physic Nut (Jatropha curcas L.) Seedlings Exposed to Salt Stress.</title>
        <authorList>
            <person name="Zhang L."/>
            <person name="Zhang C."/>
            <person name="Wu P."/>
            <person name="Chen Y."/>
            <person name="Li M."/>
            <person name="Jiang H."/>
            <person name="Wu G."/>
        </authorList>
    </citation>
    <scope>NUCLEOTIDE SEQUENCE [LARGE SCALE GENOMIC DNA]</scope>
    <source>
        <strain evidence="2">cv. GZQX0401</strain>
        <tissue evidence="1">Young leaves</tissue>
    </source>
</reference>
<evidence type="ECO:0000313" key="2">
    <source>
        <dbReference type="Proteomes" id="UP000027138"/>
    </source>
</evidence>
<name>A0A067L425_JATCU</name>
<protein>
    <submittedName>
        <fullName evidence="1">Uncharacterized protein</fullName>
    </submittedName>
</protein>
<proteinExistence type="predicted"/>
<dbReference type="Proteomes" id="UP000027138">
    <property type="component" value="Unassembled WGS sequence"/>
</dbReference>
<gene>
    <name evidence="1" type="ORF">JCGZ_05001</name>
</gene>
<keyword evidence="2" id="KW-1185">Reference proteome</keyword>
<accession>A0A067L425</accession>
<dbReference type="EMBL" id="KK914355">
    <property type="protein sequence ID" value="KDP38844.1"/>
    <property type="molecule type" value="Genomic_DNA"/>
</dbReference>
<dbReference type="AlphaFoldDB" id="A0A067L425"/>
<organism evidence="1 2">
    <name type="scientific">Jatropha curcas</name>
    <name type="common">Barbados nut</name>
    <dbReference type="NCBI Taxonomy" id="180498"/>
    <lineage>
        <taxon>Eukaryota</taxon>
        <taxon>Viridiplantae</taxon>
        <taxon>Streptophyta</taxon>
        <taxon>Embryophyta</taxon>
        <taxon>Tracheophyta</taxon>
        <taxon>Spermatophyta</taxon>
        <taxon>Magnoliopsida</taxon>
        <taxon>eudicotyledons</taxon>
        <taxon>Gunneridae</taxon>
        <taxon>Pentapetalae</taxon>
        <taxon>rosids</taxon>
        <taxon>fabids</taxon>
        <taxon>Malpighiales</taxon>
        <taxon>Euphorbiaceae</taxon>
        <taxon>Crotonoideae</taxon>
        <taxon>Jatropheae</taxon>
        <taxon>Jatropha</taxon>
    </lineage>
</organism>